<evidence type="ECO:0000256" key="7">
    <source>
        <dbReference type="ARBA" id="ARBA00044229"/>
    </source>
</evidence>
<dbReference type="RefSeq" id="XP_004024020.1">
    <property type="nucleotide sequence ID" value="XM_004023971.1"/>
</dbReference>
<sequence>MNNFQIVILAGGFGHVLYPLCEKYPKSILPVNNMPLLSYQLNFIEKYGFLSALILTSKYHNKLERELKETYNGKVKYEIANVPEDKRETADALKFIQNKINKDFILISSDTICDVNLDEFIEFHILQDSFCTLLLKEDQVQEETGKIINPSSLSVKILNKNKFYMIFFFFYKDDFDIYIINDSNNKILYVQSHEEIKENGLKIKKTILANNPTNKIKTNLFDAHIYICKREALTLLCKLDKQIDTINSFKSDFIPFLVKNQYNQILLQMLNLKKKKMSQENEHLNEEIYQQNIIENNKINIVGYINKNLYARRCNNLKDYFQMNFDSINNIDILNNNKNIKTSFEQDKTIKINSGNIGENSFIGQRVQITKSIIGLNCKIQEGTKISNCVIMNGVIIESGFQKKNTYTQEQLMDAPIANIMAVTDITYPQVDQVPVVSIVKECEYEIKCEQLQDQVIISKISLTDTLQSEINLLKNTLEQNQNELLTYKETLRKMHQLYTDQENFINDLKLNNTDLIIGIDKQAVKNLELIDDIKNAFSDKNLVCFRLEETQKQYDFEKNNIKQQLENRDNVFFLKRQINNILINFQKDILSLRRKVNNLIEVKRRVEEDKENQKFEINHLKDTLTNEQKEKEIAQLQFERAFNKMQEERNRIINDLTQKMNQLQQENNRLVDENRIQLKEIKNMINDIQNKQNEINRYKEQLDNYNLDINEMANNAIQNAMKSAYKRDMKDFHKKKTHDVVDNMLDFFEDNVNNRIKLLAMNLWKTQYKLRQKDKQIQQLLIEEKIRKQQMQNLDTFTTNYKTQTLFLVDICLKALQFIREQITKQIYQVFETTLTTANKQKHNALVLFLGEMSKLKQWKGMQMTLDVFHLLKQNLKSYLDEIRGTEKATNLEKLLELNTGDMKNFKVSLRDNMNKIVQDLLIQATSSFEKEKIQENSNIAYLFRLMAIKRKIYFPGDNKELKFDEDLLLILDDKICDSFREEIQQK</sequence>
<dbReference type="GeneID" id="14903185"/>
<evidence type="ECO:0000256" key="6">
    <source>
        <dbReference type="ARBA" id="ARBA00044196"/>
    </source>
</evidence>
<keyword evidence="12" id="KW-0548">Nucleotidyltransferase</keyword>
<dbReference type="OrthoDB" id="10250549at2759"/>
<dbReference type="Proteomes" id="UP000008983">
    <property type="component" value="Unassembled WGS sequence"/>
</dbReference>
<dbReference type="GO" id="GO:0005085">
    <property type="term" value="F:guanyl-nucleotide exchange factor activity"/>
    <property type="evidence" value="ECO:0007669"/>
    <property type="project" value="TreeGrafter"/>
</dbReference>
<dbReference type="GO" id="GO:0002183">
    <property type="term" value="P:cytoplasmic translational initiation"/>
    <property type="evidence" value="ECO:0007669"/>
    <property type="project" value="TreeGrafter"/>
</dbReference>
<dbReference type="GO" id="GO:0016874">
    <property type="term" value="F:ligase activity"/>
    <property type="evidence" value="ECO:0007669"/>
    <property type="project" value="UniProtKB-KW"/>
</dbReference>
<evidence type="ECO:0000313" key="12">
    <source>
        <dbReference type="EMBL" id="EGR27136.1"/>
    </source>
</evidence>
<comment type="function">
    <text evidence="8">Acts as a component of the translation initiation factor 2B (eIF2B) complex, which catalyzes the exchange of GDP for GTP on the eukaryotic initiation factor 2 (eIF2) complex gamma subunit. Its guanine nucleotide exchange factor activity is repressed when bound to eIF2 complex phosphorylated on the alpha subunit, thereby limiting the amount of methionyl-initiator methionine tRNA available to the ribosome and consequently global translation is repressed.</text>
</comment>
<feature type="domain" description="Nucleotidyl transferase" evidence="11">
    <location>
        <begin position="7"/>
        <end position="144"/>
    </location>
</feature>
<gene>
    <name evidence="12" type="ORF">IMG5_201610</name>
</gene>
<dbReference type="STRING" id="857967.G0R5V9"/>
<dbReference type="eggNOG" id="KOG1462">
    <property type="taxonomic scope" value="Eukaryota"/>
</dbReference>
<dbReference type="Pfam" id="PF00483">
    <property type="entry name" value="NTP_transferase"/>
    <property type="match status" value="1"/>
</dbReference>
<dbReference type="PANTHER" id="PTHR45989:SF1">
    <property type="entry name" value="TRANSLATION INITIATION FACTOR EIF-2B SUBUNIT GAMMA"/>
    <property type="match status" value="1"/>
</dbReference>
<evidence type="ECO:0000256" key="1">
    <source>
        <dbReference type="ARBA" id="ARBA00004514"/>
    </source>
</evidence>
<accession>G0R5V9</accession>
<reference evidence="12 13" key="1">
    <citation type="submission" date="2011-07" db="EMBL/GenBank/DDBJ databases">
        <authorList>
            <person name="Coyne R."/>
            <person name="Brami D."/>
            <person name="Johnson J."/>
            <person name="Hostetler J."/>
            <person name="Hannick L."/>
            <person name="Clark T."/>
            <person name="Cassidy-Hanley D."/>
            <person name="Inman J."/>
        </authorList>
    </citation>
    <scope>NUCLEOTIDE SEQUENCE [LARGE SCALE GENOMIC DNA]</scope>
    <source>
        <strain evidence="12 13">G5</strain>
    </source>
</reference>
<evidence type="ECO:0000256" key="2">
    <source>
        <dbReference type="ARBA" id="ARBA00007878"/>
    </source>
</evidence>
<dbReference type="SUPFAM" id="SSF53448">
    <property type="entry name" value="Nucleotide-diphospho-sugar transferases"/>
    <property type="match status" value="1"/>
</dbReference>
<evidence type="ECO:0000256" key="8">
    <source>
        <dbReference type="ARBA" id="ARBA00045373"/>
    </source>
</evidence>
<keyword evidence="12" id="KW-0436">Ligase</keyword>
<dbReference type="InParanoid" id="G0R5V9"/>
<organism evidence="12 13">
    <name type="scientific">Ichthyophthirius multifiliis</name>
    <name type="common">White spot disease agent</name>
    <name type="synonym">Ich</name>
    <dbReference type="NCBI Taxonomy" id="5932"/>
    <lineage>
        <taxon>Eukaryota</taxon>
        <taxon>Sar</taxon>
        <taxon>Alveolata</taxon>
        <taxon>Ciliophora</taxon>
        <taxon>Intramacronucleata</taxon>
        <taxon>Oligohymenophorea</taxon>
        <taxon>Hymenostomatida</taxon>
        <taxon>Ophryoglenina</taxon>
        <taxon>Ichthyophthirius</taxon>
    </lineage>
</organism>
<evidence type="ECO:0000256" key="3">
    <source>
        <dbReference type="ARBA" id="ARBA00022490"/>
    </source>
</evidence>
<comment type="similarity">
    <text evidence="2">Belongs to the eIF-2B gamma/epsilon subunits family.</text>
</comment>
<dbReference type="EMBL" id="GL984387">
    <property type="protein sequence ID" value="EGR27136.1"/>
    <property type="molecule type" value="Genomic_DNA"/>
</dbReference>
<dbReference type="GO" id="GO:0016779">
    <property type="term" value="F:nucleotidyltransferase activity"/>
    <property type="evidence" value="ECO:0007669"/>
    <property type="project" value="UniProtKB-KW"/>
</dbReference>
<dbReference type="GO" id="GO:0005829">
    <property type="term" value="C:cytosol"/>
    <property type="evidence" value="ECO:0007669"/>
    <property type="project" value="UniProtKB-SubCell"/>
</dbReference>
<keyword evidence="5" id="KW-0648">Protein biosynthesis</keyword>
<feature type="coiled-coil region" evidence="10">
    <location>
        <begin position="548"/>
        <end position="716"/>
    </location>
</feature>
<dbReference type="OMA" id="IVVTHHE"/>
<comment type="subunit">
    <text evidence="9">Component of the translation initiation factor 2B (eIF2B) complex which is a heterodecamer of two sets of five different subunits: alpha, beta, gamma, delta and epsilon. Subunits alpha, beta and delta comprise a regulatory subcomplex and subunits epsilon and gamma comprise a catalytic subcomplex. Within the complex, the hexameric regulatory complex resides at the center, with the two heterodimeric catalytic subcomplexes bound on opposite sides.</text>
</comment>
<keyword evidence="10" id="KW-0175">Coiled coil</keyword>
<evidence type="ECO:0000256" key="9">
    <source>
        <dbReference type="ARBA" id="ARBA00046432"/>
    </source>
</evidence>
<protein>
    <recommendedName>
        <fullName evidence="6">Translation initiation factor eIF2B subunit gamma</fullName>
    </recommendedName>
    <alternativeName>
        <fullName evidence="7">eIF2B GDP-GTP exchange factor subunit gamma</fullName>
    </alternativeName>
</protein>
<feature type="coiled-coil region" evidence="10">
    <location>
        <begin position="464"/>
        <end position="491"/>
    </location>
</feature>
<keyword evidence="4" id="KW-0396">Initiation factor</keyword>
<evidence type="ECO:0000259" key="11">
    <source>
        <dbReference type="Pfam" id="PF00483"/>
    </source>
</evidence>
<dbReference type="AlphaFoldDB" id="G0R5V9"/>
<dbReference type="GO" id="GO:0003743">
    <property type="term" value="F:translation initiation factor activity"/>
    <property type="evidence" value="ECO:0007669"/>
    <property type="project" value="UniProtKB-KW"/>
</dbReference>
<evidence type="ECO:0000256" key="5">
    <source>
        <dbReference type="ARBA" id="ARBA00022917"/>
    </source>
</evidence>
<keyword evidence="3" id="KW-0963">Cytoplasm</keyword>
<evidence type="ECO:0000313" key="13">
    <source>
        <dbReference type="Proteomes" id="UP000008983"/>
    </source>
</evidence>
<keyword evidence="12" id="KW-0808">Transferase</keyword>
<comment type="subcellular location">
    <subcellularLocation>
        <location evidence="1">Cytoplasm</location>
        <location evidence="1">Cytosol</location>
    </subcellularLocation>
</comment>
<dbReference type="InterPro" id="IPR005835">
    <property type="entry name" value="NTP_transferase_dom"/>
</dbReference>
<dbReference type="InterPro" id="IPR029044">
    <property type="entry name" value="Nucleotide-diphossugar_trans"/>
</dbReference>
<dbReference type="GO" id="GO:0005851">
    <property type="term" value="C:eukaryotic translation initiation factor 2B complex"/>
    <property type="evidence" value="ECO:0007669"/>
    <property type="project" value="TreeGrafter"/>
</dbReference>
<dbReference type="InterPro" id="IPR051960">
    <property type="entry name" value="eIF2B_gamma"/>
</dbReference>
<evidence type="ECO:0000256" key="4">
    <source>
        <dbReference type="ARBA" id="ARBA00022540"/>
    </source>
</evidence>
<name>G0R5V9_ICHMU</name>
<keyword evidence="13" id="KW-1185">Reference proteome</keyword>
<dbReference type="Gene3D" id="2.160.10.10">
    <property type="entry name" value="Hexapeptide repeat proteins"/>
    <property type="match status" value="1"/>
</dbReference>
<evidence type="ECO:0000256" key="10">
    <source>
        <dbReference type="SAM" id="Coils"/>
    </source>
</evidence>
<proteinExistence type="inferred from homology"/>
<dbReference type="Gene3D" id="3.90.550.10">
    <property type="entry name" value="Spore Coat Polysaccharide Biosynthesis Protein SpsA, Chain A"/>
    <property type="match status" value="1"/>
</dbReference>
<dbReference type="PANTHER" id="PTHR45989">
    <property type="entry name" value="TRANSLATION INITIATION FACTOR EIF-2B SUBUNIT GAMMA"/>
    <property type="match status" value="1"/>
</dbReference>